<reference evidence="5 6" key="1">
    <citation type="journal article" date="2021" name="Cell Host Microbe">
        <title>in vivo commensal control of Clostridioides difficile virulence.</title>
        <authorList>
            <person name="Girinathan B.P."/>
            <person name="Dibenedetto N."/>
            <person name="Worley J.N."/>
            <person name="Peltier J."/>
            <person name="Arrieta-Ortiz M.L."/>
            <person name="Rupa Christinal Immanuel S."/>
            <person name="Lavin R."/>
            <person name="Delaney M.L."/>
            <person name="Cummins C."/>
            <person name="Hoffmann M."/>
            <person name="Luo Y."/>
            <person name="Gonzalez-Escalona N."/>
            <person name="Allard M."/>
            <person name="Onderdonk A.B."/>
            <person name="Gerber G.K."/>
            <person name="Sonenshein A.L."/>
            <person name="Baliga N."/>
            <person name="Dupuy B."/>
            <person name="Bry L."/>
        </authorList>
    </citation>
    <scope>NUCLEOTIDE SEQUENCE [LARGE SCALE GENOMIC DNA]</scope>
    <source>
        <strain evidence="5 6">DSM 599</strain>
    </source>
</reference>
<dbReference type="PANTHER" id="PTHR43875:SF1">
    <property type="entry name" value="OSMOPROTECTIVE COMPOUNDS UPTAKE ATP-BINDING PROTEIN GGTA"/>
    <property type="match status" value="1"/>
</dbReference>
<dbReference type="SUPFAM" id="SSF52540">
    <property type="entry name" value="P-loop containing nucleoside triphosphate hydrolases"/>
    <property type="match status" value="1"/>
</dbReference>
<keyword evidence="3 5" id="KW-0067">ATP-binding</keyword>
<sequence>MIHIEKLKKVYNNGYEALKSIDLQINEGELICLLGPSGCGKTTILNLLAGLLDPTSGDIRFDNESVIDKHPKDRNIGLVFQNYALYPHMSVLENVMFPLTVGNKKKTKNEAMEIAKKYMKITSIEELADKKPGEMSGGQQQRVAITRALVQNPKILLLDEPLSNLDARLRLRIREEIRKLVKEIGITTIFVTHDQEEALSISDRIVLMNEGIVQQFDIPQNLYLEPTNLFVAKFMGNPIINIFDMKKTGNVLESKDLSIDLSLLDKNRFKQELNEENYIVGIRPEYFKISNSPLFKAEINYVELIGKDCILNFNINGIDARLITDISNKVSEGDKVSLDIDYSGIYIFKENGDRVY</sequence>
<accession>A0ABS7KTG5</accession>
<dbReference type="PANTHER" id="PTHR43875">
    <property type="entry name" value="MALTODEXTRIN IMPORT ATP-BINDING PROTEIN MSMX"/>
    <property type="match status" value="1"/>
</dbReference>
<dbReference type="Gene3D" id="3.40.50.300">
    <property type="entry name" value="P-loop containing nucleotide triphosphate hydrolases"/>
    <property type="match status" value="1"/>
</dbReference>
<dbReference type="Gene3D" id="2.40.50.100">
    <property type="match status" value="1"/>
</dbReference>
<name>A0ABS7KTG5_CLOSR</name>
<keyword evidence="2" id="KW-0547">Nucleotide-binding</keyword>
<proteinExistence type="predicted"/>
<evidence type="ECO:0000259" key="4">
    <source>
        <dbReference type="PROSITE" id="PS50893"/>
    </source>
</evidence>
<evidence type="ECO:0000313" key="6">
    <source>
        <dbReference type="Proteomes" id="UP001299068"/>
    </source>
</evidence>
<dbReference type="EMBL" id="JAIKTU010000001">
    <property type="protein sequence ID" value="MBY0754105.1"/>
    <property type="molecule type" value="Genomic_DNA"/>
</dbReference>
<dbReference type="InterPro" id="IPR027417">
    <property type="entry name" value="P-loop_NTPase"/>
</dbReference>
<dbReference type="RefSeq" id="WP_221858509.1">
    <property type="nucleotide sequence ID" value="NZ_JAIKTU010000001.1"/>
</dbReference>
<dbReference type="Proteomes" id="UP001299068">
    <property type="component" value="Unassembled WGS sequence"/>
</dbReference>
<dbReference type="InterPro" id="IPR047641">
    <property type="entry name" value="ABC_transpr_MalK/UgpC-like"/>
</dbReference>
<feature type="domain" description="ABC transporter" evidence="4">
    <location>
        <begin position="2"/>
        <end position="235"/>
    </location>
</feature>
<dbReference type="InterPro" id="IPR003439">
    <property type="entry name" value="ABC_transporter-like_ATP-bd"/>
</dbReference>
<keyword evidence="1" id="KW-0813">Transport</keyword>
<dbReference type="InterPro" id="IPR003593">
    <property type="entry name" value="AAA+_ATPase"/>
</dbReference>
<dbReference type="Gene3D" id="2.40.50.140">
    <property type="entry name" value="Nucleic acid-binding proteins"/>
    <property type="match status" value="1"/>
</dbReference>
<evidence type="ECO:0000313" key="5">
    <source>
        <dbReference type="EMBL" id="MBY0754105.1"/>
    </source>
</evidence>
<dbReference type="Pfam" id="PF00005">
    <property type="entry name" value="ABC_tran"/>
    <property type="match status" value="1"/>
</dbReference>
<dbReference type="PROSITE" id="PS50893">
    <property type="entry name" value="ABC_TRANSPORTER_2"/>
    <property type="match status" value="1"/>
</dbReference>
<organism evidence="5 6">
    <name type="scientific">Clostridium sardiniense</name>
    <name type="common">Clostridium absonum</name>
    <dbReference type="NCBI Taxonomy" id="29369"/>
    <lineage>
        <taxon>Bacteria</taxon>
        <taxon>Bacillati</taxon>
        <taxon>Bacillota</taxon>
        <taxon>Clostridia</taxon>
        <taxon>Eubacteriales</taxon>
        <taxon>Clostridiaceae</taxon>
        <taxon>Clostridium</taxon>
    </lineage>
</organism>
<gene>
    <name evidence="5" type="ORF">K5V21_01420</name>
</gene>
<dbReference type="InterPro" id="IPR012340">
    <property type="entry name" value="NA-bd_OB-fold"/>
</dbReference>
<dbReference type="SUPFAM" id="SSF50331">
    <property type="entry name" value="MOP-like"/>
    <property type="match status" value="1"/>
</dbReference>
<keyword evidence="6" id="KW-1185">Reference proteome</keyword>
<evidence type="ECO:0000256" key="1">
    <source>
        <dbReference type="ARBA" id="ARBA00022448"/>
    </source>
</evidence>
<evidence type="ECO:0000256" key="3">
    <source>
        <dbReference type="ARBA" id="ARBA00022840"/>
    </source>
</evidence>
<dbReference type="SMART" id="SM00382">
    <property type="entry name" value="AAA"/>
    <property type="match status" value="1"/>
</dbReference>
<dbReference type="InterPro" id="IPR008995">
    <property type="entry name" value="Mo/tungstate-bd_C_term_dom"/>
</dbReference>
<comment type="caution">
    <text evidence="5">The sequence shown here is derived from an EMBL/GenBank/DDBJ whole genome shotgun (WGS) entry which is preliminary data.</text>
</comment>
<evidence type="ECO:0000256" key="2">
    <source>
        <dbReference type="ARBA" id="ARBA00022741"/>
    </source>
</evidence>
<protein>
    <submittedName>
        <fullName evidence="5">ABC transporter ATP-binding protein</fullName>
    </submittedName>
</protein>
<dbReference type="GO" id="GO:0005524">
    <property type="term" value="F:ATP binding"/>
    <property type="evidence" value="ECO:0007669"/>
    <property type="project" value="UniProtKB-KW"/>
</dbReference>